<dbReference type="Proteomes" id="UP001596053">
    <property type="component" value="Unassembled WGS sequence"/>
</dbReference>
<name>A0ABW0J0W7_9HYPH</name>
<reference evidence="2" key="1">
    <citation type="journal article" date="2019" name="Int. J. Syst. Evol. Microbiol.">
        <title>The Global Catalogue of Microorganisms (GCM) 10K type strain sequencing project: providing services to taxonomists for standard genome sequencing and annotation.</title>
        <authorList>
            <consortium name="The Broad Institute Genomics Platform"/>
            <consortium name="The Broad Institute Genome Sequencing Center for Infectious Disease"/>
            <person name="Wu L."/>
            <person name="Ma J."/>
        </authorList>
    </citation>
    <scope>NUCLEOTIDE SEQUENCE [LARGE SCALE GENOMIC DNA]</scope>
    <source>
        <strain evidence="2">NCAIM B.01391</strain>
    </source>
</reference>
<protein>
    <submittedName>
        <fullName evidence="1">Uncharacterized protein</fullName>
    </submittedName>
</protein>
<accession>A0ABW0J0W7</accession>
<organism evidence="1 2">
    <name type="scientific">Bosea eneae</name>
    <dbReference type="NCBI Taxonomy" id="151454"/>
    <lineage>
        <taxon>Bacteria</taxon>
        <taxon>Pseudomonadati</taxon>
        <taxon>Pseudomonadota</taxon>
        <taxon>Alphaproteobacteria</taxon>
        <taxon>Hyphomicrobiales</taxon>
        <taxon>Boseaceae</taxon>
        <taxon>Bosea</taxon>
    </lineage>
</organism>
<keyword evidence="2" id="KW-1185">Reference proteome</keyword>
<sequence>MTDNTAPSLRDLVFTTGSMPVIDELAALDMLLPERPDTLERHAALLERLPSLLDLRGRALLHAQQYERFLALAEVDPLLLEDRVDTANALAILAHAGEIAMLLVPPSAPEDDFAQAMVAQERARQYGGGDGRHDPALMKRALRATYRPGGMRLTLGGRVPVGMEMAARRFRGAVLPERDETETGAGVYHIEDAHALENWFKAPPYLSALLDGTRQLFAAIEAWSDAEEPGPFWYAARRGALILAYARLCRIGLWPARRSDDLVVKMAVERLVSERLSDPDSMRALVEIALGVGRRIARQGPPFVTVLGGVEL</sequence>
<evidence type="ECO:0000313" key="2">
    <source>
        <dbReference type="Proteomes" id="UP001596053"/>
    </source>
</evidence>
<dbReference type="EMBL" id="JBHSLW010000060">
    <property type="protein sequence ID" value="MFC5423075.1"/>
    <property type="molecule type" value="Genomic_DNA"/>
</dbReference>
<gene>
    <name evidence="1" type="ORF">ACFPOB_26345</name>
</gene>
<proteinExistence type="predicted"/>
<evidence type="ECO:0000313" key="1">
    <source>
        <dbReference type="EMBL" id="MFC5423075.1"/>
    </source>
</evidence>
<comment type="caution">
    <text evidence="1">The sequence shown here is derived from an EMBL/GenBank/DDBJ whole genome shotgun (WGS) entry which is preliminary data.</text>
</comment>
<dbReference type="RefSeq" id="WP_377801269.1">
    <property type="nucleotide sequence ID" value="NZ_JBHSLW010000060.1"/>
</dbReference>